<feature type="compositionally biased region" description="Gly residues" evidence="1">
    <location>
        <begin position="11"/>
        <end position="20"/>
    </location>
</feature>
<evidence type="ECO:0000313" key="3">
    <source>
        <dbReference type="Proteomes" id="UP001230504"/>
    </source>
</evidence>
<dbReference type="GeneID" id="85436166"/>
<gene>
    <name evidence="2" type="ORF">LY79DRAFT_259718</name>
</gene>
<name>A0AAD8PX87_9PEZI</name>
<sequence>MLTAATKTTVGTGGLAGARGRVGGAGAEDTFFGALDGGFAVDGGPGTHAGRRGSGVVVSAGSLEMGRSEKSGCQGCPMALYGGTTYGGRESSGEDERGKACQHPPFPGPLVSLKHSDAAPGERARFKKKKKSTKSRKGITATACSHTRSSRVSKSSSTCLKGTVGGGDRHPTTRRRNQDGRHRRREEAPTLQR</sequence>
<dbReference type="AlphaFoldDB" id="A0AAD8PX87"/>
<feature type="region of interest" description="Disordered" evidence="1">
    <location>
        <begin position="87"/>
        <end position="193"/>
    </location>
</feature>
<feature type="compositionally biased region" description="Basic and acidic residues" evidence="1">
    <location>
        <begin position="114"/>
        <end position="124"/>
    </location>
</feature>
<dbReference type="Proteomes" id="UP001230504">
    <property type="component" value="Unassembled WGS sequence"/>
</dbReference>
<feature type="compositionally biased region" description="Low complexity" evidence="1">
    <location>
        <begin position="145"/>
        <end position="158"/>
    </location>
</feature>
<protein>
    <submittedName>
        <fullName evidence="2">Uncharacterized protein</fullName>
    </submittedName>
</protein>
<organism evidence="2 3">
    <name type="scientific">Colletotrichum navitas</name>
    <dbReference type="NCBI Taxonomy" id="681940"/>
    <lineage>
        <taxon>Eukaryota</taxon>
        <taxon>Fungi</taxon>
        <taxon>Dikarya</taxon>
        <taxon>Ascomycota</taxon>
        <taxon>Pezizomycotina</taxon>
        <taxon>Sordariomycetes</taxon>
        <taxon>Hypocreomycetidae</taxon>
        <taxon>Glomerellales</taxon>
        <taxon>Glomerellaceae</taxon>
        <taxon>Colletotrichum</taxon>
        <taxon>Colletotrichum graminicola species complex</taxon>
    </lineage>
</organism>
<dbReference type="EMBL" id="JAHLJV010000041">
    <property type="protein sequence ID" value="KAK1585751.1"/>
    <property type="molecule type" value="Genomic_DNA"/>
</dbReference>
<feature type="compositionally biased region" description="Low complexity" evidence="1">
    <location>
        <begin position="1"/>
        <end position="10"/>
    </location>
</feature>
<keyword evidence="3" id="KW-1185">Reference proteome</keyword>
<feature type="region of interest" description="Disordered" evidence="1">
    <location>
        <begin position="1"/>
        <end position="20"/>
    </location>
</feature>
<feature type="compositionally biased region" description="Basic residues" evidence="1">
    <location>
        <begin position="125"/>
        <end position="137"/>
    </location>
</feature>
<accession>A0AAD8PX87</accession>
<evidence type="ECO:0000256" key="1">
    <source>
        <dbReference type="SAM" id="MobiDB-lite"/>
    </source>
</evidence>
<comment type="caution">
    <text evidence="2">The sequence shown here is derived from an EMBL/GenBank/DDBJ whole genome shotgun (WGS) entry which is preliminary data.</text>
</comment>
<dbReference type="RefSeq" id="XP_060412747.1">
    <property type="nucleotide sequence ID" value="XM_060551926.1"/>
</dbReference>
<feature type="compositionally biased region" description="Basic and acidic residues" evidence="1">
    <location>
        <begin position="167"/>
        <end position="193"/>
    </location>
</feature>
<evidence type="ECO:0000313" key="2">
    <source>
        <dbReference type="EMBL" id="KAK1585751.1"/>
    </source>
</evidence>
<proteinExistence type="predicted"/>
<reference evidence="2" key="1">
    <citation type="submission" date="2021-06" db="EMBL/GenBank/DDBJ databases">
        <title>Comparative genomics, transcriptomics and evolutionary studies reveal genomic signatures of adaptation to plant cell wall in hemibiotrophic fungi.</title>
        <authorList>
            <consortium name="DOE Joint Genome Institute"/>
            <person name="Baroncelli R."/>
            <person name="Diaz J.F."/>
            <person name="Benocci T."/>
            <person name="Peng M."/>
            <person name="Battaglia E."/>
            <person name="Haridas S."/>
            <person name="Andreopoulos W."/>
            <person name="Labutti K."/>
            <person name="Pangilinan J."/>
            <person name="Floch G.L."/>
            <person name="Makela M.R."/>
            <person name="Henrissat B."/>
            <person name="Grigoriev I.V."/>
            <person name="Crouch J.A."/>
            <person name="De Vries R.P."/>
            <person name="Sukno S.A."/>
            <person name="Thon M.R."/>
        </authorList>
    </citation>
    <scope>NUCLEOTIDE SEQUENCE</scope>
    <source>
        <strain evidence="2">CBS 125086</strain>
    </source>
</reference>